<name>A0A7W9SWJ3_9BACT</name>
<dbReference type="Proteomes" id="UP000532746">
    <property type="component" value="Unassembled WGS sequence"/>
</dbReference>
<accession>A0A7W9SWJ3</accession>
<organism evidence="1 2">
    <name type="scientific">Hymenobacter luteus</name>
    <dbReference type="NCBI Taxonomy" id="1411122"/>
    <lineage>
        <taxon>Bacteria</taxon>
        <taxon>Pseudomonadati</taxon>
        <taxon>Bacteroidota</taxon>
        <taxon>Cytophagia</taxon>
        <taxon>Cytophagales</taxon>
        <taxon>Hymenobacteraceae</taxon>
        <taxon>Hymenobacter</taxon>
    </lineage>
</organism>
<proteinExistence type="predicted"/>
<gene>
    <name evidence="1" type="ORF">HNQ93_000027</name>
</gene>
<dbReference type="AlphaFoldDB" id="A0A7W9SWJ3"/>
<evidence type="ECO:0008006" key="3">
    <source>
        <dbReference type="Google" id="ProtNLM"/>
    </source>
</evidence>
<comment type="caution">
    <text evidence="1">The sequence shown here is derived from an EMBL/GenBank/DDBJ whole genome shotgun (WGS) entry which is preliminary data.</text>
</comment>
<evidence type="ECO:0000313" key="2">
    <source>
        <dbReference type="Proteomes" id="UP000532746"/>
    </source>
</evidence>
<reference evidence="1 2" key="1">
    <citation type="submission" date="2020-08" db="EMBL/GenBank/DDBJ databases">
        <title>Genomic Encyclopedia of Type Strains, Phase IV (KMG-IV): sequencing the most valuable type-strain genomes for metagenomic binning, comparative biology and taxonomic classification.</title>
        <authorList>
            <person name="Goeker M."/>
        </authorList>
    </citation>
    <scope>NUCLEOTIDE SEQUENCE [LARGE SCALE GENOMIC DNA]</scope>
    <source>
        <strain evidence="1 2">DSM 26718</strain>
    </source>
</reference>
<dbReference type="RefSeq" id="WP_183402513.1">
    <property type="nucleotide sequence ID" value="NZ_JACHGG010000001.1"/>
</dbReference>
<sequence>MSAPLNPKMWLRCAALFLLAGACQPQQDQPAESKTPATRAAVMRHHDELMARMDGLVSERQRLAAQLVGLDSATSSGRAKAERLHRTIRSLRRADAAMMTWMHQYQEPDTVQLTAHQYEDFWAAEAQELTELEHQMTTALDSAKAVRWENK</sequence>
<protein>
    <recommendedName>
        <fullName evidence="3">Viral A-type inclusion protein</fullName>
    </recommendedName>
</protein>
<keyword evidence="2" id="KW-1185">Reference proteome</keyword>
<dbReference type="EMBL" id="JACHGG010000001">
    <property type="protein sequence ID" value="MBB6057197.1"/>
    <property type="molecule type" value="Genomic_DNA"/>
</dbReference>
<evidence type="ECO:0000313" key="1">
    <source>
        <dbReference type="EMBL" id="MBB6057197.1"/>
    </source>
</evidence>